<accession>A0A2P7NU38</accession>
<organism evidence="3 4">
    <name type="scientific">Nitrosomonas supralitoralis</name>
    <dbReference type="NCBI Taxonomy" id="2116706"/>
    <lineage>
        <taxon>Bacteria</taxon>
        <taxon>Pseudomonadati</taxon>
        <taxon>Pseudomonadota</taxon>
        <taxon>Betaproteobacteria</taxon>
        <taxon>Nitrosomonadales</taxon>
        <taxon>Nitrosomonadaceae</taxon>
        <taxon>Nitrosomonas</taxon>
    </lineage>
</organism>
<dbReference type="Proteomes" id="UP000241912">
    <property type="component" value="Unassembled WGS sequence"/>
</dbReference>
<keyword evidence="4" id="KW-1185">Reference proteome</keyword>
<dbReference type="RefSeq" id="WP_106707255.1">
    <property type="nucleotide sequence ID" value="NZ_PXXU01000031.1"/>
</dbReference>
<reference evidence="3 4" key="1">
    <citation type="submission" date="2018-03" db="EMBL/GenBank/DDBJ databases">
        <title>Draft genome of Nitrosomonas supralitoralis APG5.</title>
        <authorList>
            <person name="Urakawa H."/>
            <person name="Lopez J.V."/>
        </authorList>
    </citation>
    <scope>NUCLEOTIDE SEQUENCE [LARGE SCALE GENOMIC DNA]</scope>
    <source>
        <strain evidence="3 4">APG5</strain>
    </source>
</reference>
<sequence>MQTDKQGRTLSNLLRDLAQQTSNLVRQETELAIAEMSENRSEIQRDLVGLAMGAGLLLVGLIYILDAVVYGLAEILPPDYSPWLAALIVGMVTSLIGYMLIVFNRSSLKSRSLAPRVMNSLERDKNMVEDKING</sequence>
<feature type="transmembrane region" description="Helical" evidence="2">
    <location>
        <begin position="47"/>
        <end position="71"/>
    </location>
</feature>
<dbReference type="EMBL" id="PXXU01000031">
    <property type="protein sequence ID" value="PSJ16955.1"/>
    <property type="molecule type" value="Genomic_DNA"/>
</dbReference>
<keyword evidence="1" id="KW-0175">Coiled coil</keyword>
<feature type="coiled-coil region" evidence="1">
    <location>
        <begin position="10"/>
        <end position="46"/>
    </location>
</feature>
<dbReference type="OrthoDB" id="8547916at2"/>
<protein>
    <submittedName>
        <fullName evidence="3">Phage holin family protein</fullName>
    </submittedName>
</protein>
<keyword evidence="2" id="KW-1133">Transmembrane helix</keyword>
<evidence type="ECO:0000313" key="4">
    <source>
        <dbReference type="Proteomes" id="UP000241912"/>
    </source>
</evidence>
<evidence type="ECO:0000256" key="1">
    <source>
        <dbReference type="SAM" id="Coils"/>
    </source>
</evidence>
<comment type="caution">
    <text evidence="3">The sequence shown here is derived from an EMBL/GenBank/DDBJ whole genome shotgun (WGS) entry which is preliminary data.</text>
</comment>
<gene>
    <name evidence="3" type="ORF">C7H79_10665</name>
</gene>
<feature type="transmembrane region" description="Helical" evidence="2">
    <location>
        <begin position="83"/>
        <end position="103"/>
    </location>
</feature>
<proteinExistence type="predicted"/>
<dbReference type="Pfam" id="PF07332">
    <property type="entry name" value="Phage_holin_3_6"/>
    <property type="match status" value="1"/>
</dbReference>
<keyword evidence="2" id="KW-0472">Membrane</keyword>
<dbReference type="AlphaFoldDB" id="A0A2P7NU38"/>
<name>A0A2P7NU38_9PROT</name>
<evidence type="ECO:0000313" key="3">
    <source>
        <dbReference type="EMBL" id="PSJ16955.1"/>
    </source>
</evidence>
<evidence type="ECO:0000256" key="2">
    <source>
        <dbReference type="SAM" id="Phobius"/>
    </source>
</evidence>
<keyword evidence="2" id="KW-0812">Transmembrane</keyword>
<dbReference type="InterPro" id="IPR009937">
    <property type="entry name" value="Phage_holin_3_6"/>
</dbReference>